<name>A0A7C8K9C7_ORBOL</name>
<accession>A0A7C8K9C7</accession>
<evidence type="ECO:0000313" key="1">
    <source>
        <dbReference type="EMBL" id="TGJ74745.1"/>
    </source>
</evidence>
<dbReference type="EMBL" id="SOZJ01000001">
    <property type="protein sequence ID" value="TGJ74745.1"/>
    <property type="molecule type" value="Genomic_DNA"/>
</dbReference>
<evidence type="ECO:0000313" key="2">
    <source>
        <dbReference type="Proteomes" id="UP000297595"/>
    </source>
</evidence>
<comment type="caution">
    <text evidence="1">The sequence shown here is derived from an EMBL/GenBank/DDBJ whole genome shotgun (WGS) entry which is preliminary data.</text>
</comment>
<protein>
    <submittedName>
        <fullName evidence="1">Uncharacterized protein</fullName>
    </submittedName>
</protein>
<gene>
    <name evidence="1" type="ORF">EYR41_012105</name>
</gene>
<proteinExistence type="predicted"/>
<dbReference type="Proteomes" id="UP000297595">
    <property type="component" value="Unassembled WGS sequence"/>
</dbReference>
<sequence>MDSLETRKISKSWRDPLLLKPSMYASMFRDFIKNKNKKFKSRENENPTFFQETPVLSLFYLLNYRSRSRPCSVSNLKREKKNVEIFRDDNRVPDLRHLA</sequence>
<organism evidence="1 2">
    <name type="scientific">Orbilia oligospora</name>
    <name type="common">Nematode-trapping fungus</name>
    <name type="synonym">Arthrobotrys oligospora</name>
    <dbReference type="NCBI Taxonomy" id="2813651"/>
    <lineage>
        <taxon>Eukaryota</taxon>
        <taxon>Fungi</taxon>
        <taxon>Dikarya</taxon>
        <taxon>Ascomycota</taxon>
        <taxon>Pezizomycotina</taxon>
        <taxon>Orbiliomycetes</taxon>
        <taxon>Orbiliales</taxon>
        <taxon>Orbiliaceae</taxon>
        <taxon>Orbilia</taxon>
    </lineage>
</organism>
<reference evidence="1 2" key="1">
    <citation type="submission" date="2019-03" db="EMBL/GenBank/DDBJ databases">
        <title>Nematode-trapping fungi genome.</title>
        <authorList>
            <person name="Vidal-Diez De Ulzurrun G."/>
        </authorList>
    </citation>
    <scope>NUCLEOTIDE SEQUENCE [LARGE SCALE GENOMIC DNA]</scope>
    <source>
        <strain evidence="1 2">TWF154</strain>
    </source>
</reference>
<dbReference type="AlphaFoldDB" id="A0A7C8K9C7"/>